<evidence type="ECO:0000313" key="4">
    <source>
        <dbReference type="Proteomes" id="UP000029878"/>
    </source>
</evidence>
<dbReference type="Pfam" id="PF01075">
    <property type="entry name" value="Glyco_transf_9"/>
    <property type="match status" value="1"/>
</dbReference>
<dbReference type="GO" id="GO:0008713">
    <property type="term" value="F:ADP-heptose-lipopolysaccharide heptosyltransferase activity"/>
    <property type="evidence" value="ECO:0007669"/>
    <property type="project" value="TreeGrafter"/>
</dbReference>
<sequence>MKVGYIHFYGLGDNIFALEPLFALKTIFNCEVIVFGNAMMQNLLLHCDFVDCVHDINGDIASHIDLFNSYHLDYAILTNCKRCYLYPLQKSNVKTIITTTKIPSLFSLRCKTIPIHLMPKYRNMTRYELSLSLVRKINPKLFDSKIKTLCFDDAKVKTTLEQKEKIQSFITNHTKTKEKNSKLILINPFSNTATHTLPLEAYIELIANIGNMRNCIPVVATYPYIHEHFLHALSAWKNTNQQEIPNLIIFPNDNDILNLAALIEQMDYVISPSTGTIHLASNLCIPTIGLFSQYDTKKWGTKSKQYVILPHEKTLMSKDNIKHAIKQTLHMLQTNLQDSN</sequence>
<proteinExistence type="predicted"/>
<keyword evidence="2 3" id="KW-0808">Transferase</keyword>
<protein>
    <submittedName>
        <fullName evidence="3">Lipopolysaccharide heptosyltransferase family protein</fullName>
    </submittedName>
</protein>
<dbReference type="AlphaFoldDB" id="A0A4U8SDR7"/>
<dbReference type="EMBL" id="JRPL02000003">
    <property type="protein sequence ID" value="TLD84300.1"/>
    <property type="molecule type" value="Genomic_DNA"/>
</dbReference>
<evidence type="ECO:0000256" key="2">
    <source>
        <dbReference type="ARBA" id="ARBA00022679"/>
    </source>
</evidence>
<dbReference type="Proteomes" id="UP000029878">
    <property type="component" value="Unassembled WGS sequence"/>
</dbReference>
<organism evidence="3 4">
    <name type="scientific">Helicobacter trogontum</name>
    <dbReference type="NCBI Taxonomy" id="50960"/>
    <lineage>
        <taxon>Bacteria</taxon>
        <taxon>Pseudomonadati</taxon>
        <taxon>Campylobacterota</taxon>
        <taxon>Epsilonproteobacteria</taxon>
        <taxon>Campylobacterales</taxon>
        <taxon>Helicobacteraceae</taxon>
        <taxon>Helicobacter</taxon>
    </lineage>
</organism>
<comment type="caution">
    <text evidence="3">The sequence shown here is derived from an EMBL/GenBank/DDBJ whole genome shotgun (WGS) entry which is preliminary data.</text>
</comment>
<dbReference type="GO" id="GO:0005829">
    <property type="term" value="C:cytosol"/>
    <property type="evidence" value="ECO:0007669"/>
    <property type="project" value="TreeGrafter"/>
</dbReference>
<evidence type="ECO:0000313" key="3">
    <source>
        <dbReference type="EMBL" id="TLD84300.1"/>
    </source>
</evidence>
<accession>A0A4U8SDR7</accession>
<gene>
    <name evidence="3" type="ORF">LS81_002215</name>
</gene>
<dbReference type="InterPro" id="IPR051199">
    <property type="entry name" value="LPS_LOS_Heptosyltrfase"/>
</dbReference>
<dbReference type="SUPFAM" id="SSF53756">
    <property type="entry name" value="UDP-Glycosyltransferase/glycogen phosphorylase"/>
    <property type="match status" value="1"/>
</dbReference>
<evidence type="ECO:0000256" key="1">
    <source>
        <dbReference type="ARBA" id="ARBA00022676"/>
    </source>
</evidence>
<dbReference type="Gene3D" id="3.40.50.2000">
    <property type="entry name" value="Glycogen Phosphorylase B"/>
    <property type="match status" value="1"/>
</dbReference>
<keyword evidence="1" id="KW-0328">Glycosyltransferase</keyword>
<dbReference type="PANTHER" id="PTHR30160">
    <property type="entry name" value="TETRAACYLDISACCHARIDE 4'-KINASE-RELATED"/>
    <property type="match status" value="1"/>
</dbReference>
<dbReference type="InterPro" id="IPR002201">
    <property type="entry name" value="Glyco_trans_9"/>
</dbReference>
<dbReference type="GO" id="GO:0009244">
    <property type="term" value="P:lipopolysaccharide core region biosynthetic process"/>
    <property type="evidence" value="ECO:0007669"/>
    <property type="project" value="TreeGrafter"/>
</dbReference>
<dbReference type="RefSeq" id="WP_034344719.1">
    <property type="nucleotide sequence ID" value="NZ_FZNG01000029.1"/>
</dbReference>
<dbReference type="OrthoDB" id="5329369at2"/>
<reference evidence="3 4" key="1">
    <citation type="journal article" date="2014" name="Genome Announc.">
        <title>Draft genome sequences of eight enterohepatic helicobacter species isolated from both laboratory and wild rodents.</title>
        <authorList>
            <person name="Sheh A."/>
            <person name="Shen Z."/>
            <person name="Fox J.G."/>
        </authorList>
    </citation>
    <scope>NUCLEOTIDE SEQUENCE [LARGE SCALE GENOMIC DNA]</scope>
    <source>
        <strain evidence="3 4">ATCC 700114</strain>
    </source>
</reference>
<name>A0A4U8SDR7_9HELI</name>